<feature type="compositionally biased region" description="Low complexity" evidence="1">
    <location>
        <begin position="213"/>
        <end position="228"/>
    </location>
</feature>
<gene>
    <name evidence="2" type="ORF">FGIG_01951</name>
</gene>
<organism evidence="2 3">
    <name type="scientific">Fasciola gigantica</name>
    <name type="common">Giant liver fluke</name>
    <dbReference type="NCBI Taxonomy" id="46835"/>
    <lineage>
        <taxon>Eukaryota</taxon>
        <taxon>Metazoa</taxon>
        <taxon>Spiralia</taxon>
        <taxon>Lophotrochozoa</taxon>
        <taxon>Platyhelminthes</taxon>
        <taxon>Trematoda</taxon>
        <taxon>Digenea</taxon>
        <taxon>Plagiorchiida</taxon>
        <taxon>Echinostomata</taxon>
        <taxon>Echinostomatoidea</taxon>
        <taxon>Fasciolidae</taxon>
        <taxon>Fasciola</taxon>
    </lineage>
</organism>
<dbReference type="InterPro" id="IPR035979">
    <property type="entry name" value="RBD_domain_sf"/>
</dbReference>
<feature type="compositionally biased region" description="Basic and acidic residues" evidence="1">
    <location>
        <begin position="263"/>
        <end position="274"/>
    </location>
</feature>
<comment type="caution">
    <text evidence="2">The sequence shown here is derived from an EMBL/GenBank/DDBJ whole genome shotgun (WGS) entry which is preliminary data.</text>
</comment>
<reference evidence="2 3" key="1">
    <citation type="submission" date="2019-04" db="EMBL/GenBank/DDBJ databases">
        <title>Annotation for the trematode Fasciola gigantica.</title>
        <authorList>
            <person name="Choi Y.-J."/>
        </authorList>
    </citation>
    <scope>NUCLEOTIDE SEQUENCE [LARGE SCALE GENOMIC DNA]</scope>
    <source>
        <strain evidence="2">Uganda_cow_1</strain>
    </source>
</reference>
<feature type="compositionally biased region" description="Polar residues" evidence="1">
    <location>
        <begin position="373"/>
        <end position="395"/>
    </location>
</feature>
<dbReference type="Gene3D" id="3.30.70.330">
    <property type="match status" value="1"/>
</dbReference>
<keyword evidence="3" id="KW-1185">Reference proteome</keyword>
<feature type="compositionally biased region" description="Basic residues" evidence="1">
    <location>
        <begin position="177"/>
        <end position="199"/>
    </location>
</feature>
<feature type="compositionally biased region" description="Low complexity" evidence="1">
    <location>
        <begin position="787"/>
        <end position="799"/>
    </location>
</feature>
<feature type="compositionally biased region" description="Acidic residues" evidence="1">
    <location>
        <begin position="510"/>
        <end position="519"/>
    </location>
</feature>
<name>A0A504YUJ9_FASGI</name>
<feature type="compositionally biased region" description="Basic and acidic residues" evidence="1">
    <location>
        <begin position="472"/>
        <end position="483"/>
    </location>
</feature>
<feature type="compositionally biased region" description="Basic residues" evidence="1">
    <location>
        <begin position="319"/>
        <end position="341"/>
    </location>
</feature>
<evidence type="ECO:0000313" key="3">
    <source>
        <dbReference type="Proteomes" id="UP000316759"/>
    </source>
</evidence>
<dbReference type="SUPFAM" id="SSF54928">
    <property type="entry name" value="RNA-binding domain, RBD"/>
    <property type="match status" value="1"/>
</dbReference>
<dbReference type="InterPro" id="IPR012677">
    <property type="entry name" value="Nucleotide-bd_a/b_plait_sf"/>
</dbReference>
<dbReference type="EMBL" id="SUNJ01005287">
    <property type="protein sequence ID" value="TPP63741.1"/>
    <property type="molecule type" value="Genomic_DNA"/>
</dbReference>
<feature type="compositionally biased region" description="Polar residues" evidence="1">
    <location>
        <begin position="487"/>
        <end position="501"/>
    </location>
</feature>
<feature type="region of interest" description="Disordered" evidence="1">
    <location>
        <begin position="411"/>
        <end position="579"/>
    </location>
</feature>
<evidence type="ECO:0000313" key="2">
    <source>
        <dbReference type="EMBL" id="TPP63741.1"/>
    </source>
</evidence>
<protein>
    <submittedName>
        <fullName evidence="2">Dentin sialophosphoprotein</fullName>
    </submittedName>
</protein>
<dbReference type="CDD" id="cd00590">
    <property type="entry name" value="RRM_SF"/>
    <property type="match status" value="1"/>
</dbReference>
<feature type="compositionally biased region" description="Polar residues" evidence="1">
    <location>
        <begin position="897"/>
        <end position="909"/>
    </location>
</feature>
<feature type="compositionally biased region" description="Polar residues" evidence="1">
    <location>
        <begin position="767"/>
        <end position="781"/>
    </location>
</feature>
<feature type="compositionally biased region" description="Low complexity" evidence="1">
    <location>
        <begin position="279"/>
        <end position="288"/>
    </location>
</feature>
<sequence>MRFPSLIIDPRKVLPSRHSIFIRGLAGNIEIDDVKDLFSKESDGRCKVDFFSYSEDKEFLFVAIRFDSHHLAKKMILKYNDAKLLGQNVEVSWFKDIRKARKRENEEKYHDLLVTFDNRRRPFGRFPARRPSMCPRRFVNPPPHRIYRPPFVRQRVSSNNSSDSDSHSSSNSDGNRRSRRLQRRGRSPSSHGRKRRFHREHQLSKPGIRRTQSSSSSSSYSSSSSSSSAPSRRSTTKKPTFQYNTAEAEKEVLQAALEACSTPRDRSLSKEDLTLSRGSKSSAPPKSNASRENDSENSAAELKAMDTSAVSPPSVSVSPKRKKSKRNKKHSRSRRSGKRKRRDVEIVAYLSESESHEEQQSTTATQPIASVPASEQESYTISVKETTKQPPKQTFSTKLLFDLDEEIVSTMDHEDAAEVNLTELGDENQQEDEKVSEKEEKGNDAMDDQKESYEWIQAAMEPQPNVTVSEPKLSDHITSRREPGIVINNSEENNQSCSTMSVPEGPALPDDFDSIEPEEPVYIGEGPELPPDNTRPAVGLIESMNQSESRTKDNSVTFKSTLHPQEPQPDPVGKQCAMSSASPVVRFNLVSRKSITARRTLLELPKTVAKANTESEEQTNLGTVALTVQSSTSEQQQCPKHQERQSEVQQQQEQQQGVLLLQQQKEQQQQQEQEHRQQQLQMQQYYELHQQQLQQYYQLQQQQQLGQSYQHQQYHQQQQQLEQQWYQYSLAVSTQAKKSNEYSQNLPMASAAQTYLAPSSSQQYLDQSFSSVKPAQSSTSPKLEAFQQQIQQQQQQQQELEQRQETQRQQGQEPLQQQEQEREQQQEKQQLNSQIYLPDEDERCEDEQLPAVEEQSAIQTLSSKESTPRPQELSEEREHQLETQAILPSSFYEPRSSEPQPVQSPEQTCQSPIEDGILMDLEDAEQPSEEITSIKDKRVDAGTQTVANERKSELTDADVLLFHVLSDKELEGIFHKKRSIERTYVTECENYTNSVSRLIRWENGGLNRHFLFYRKSKKDFSQV</sequence>
<dbReference type="Proteomes" id="UP000316759">
    <property type="component" value="Unassembled WGS sequence"/>
</dbReference>
<feature type="compositionally biased region" description="Polar residues" evidence="1">
    <location>
        <begin position="856"/>
        <end position="869"/>
    </location>
</feature>
<feature type="compositionally biased region" description="Basic and acidic residues" evidence="1">
    <location>
        <begin position="431"/>
        <end position="453"/>
    </location>
</feature>
<feature type="region of interest" description="Disordered" evidence="1">
    <location>
        <begin position="844"/>
        <end position="909"/>
    </location>
</feature>
<evidence type="ECO:0000256" key="1">
    <source>
        <dbReference type="SAM" id="MobiDB-lite"/>
    </source>
</evidence>
<feature type="compositionally biased region" description="Low complexity" evidence="1">
    <location>
        <begin position="807"/>
        <end position="818"/>
    </location>
</feature>
<feature type="region of interest" description="Disordered" evidence="1">
    <location>
        <begin position="127"/>
        <end position="239"/>
    </location>
</feature>
<feature type="region of interest" description="Disordered" evidence="1">
    <location>
        <begin position="630"/>
        <end position="649"/>
    </location>
</feature>
<feature type="compositionally biased region" description="Polar residues" evidence="1">
    <location>
        <begin position="630"/>
        <end position="639"/>
    </location>
</feature>
<dbReference type="OrthoDB" id="8933311at2759"/>
<dbReference type="GO" id="GO:0003676">
    <property type="term" value="F:nucleic acid binding"/>
    <property type="evidence" value="ECO:0007669"/>
    <property type="project" value="InterPro"/>
</dbReference>
<feature type="region of interest" description="Disordered" evidence="1">
    <location>
        <begin position="260"/>
        <end position="395"/>
    </location>
</feature>
<feature type="compositionally biased region" description="Basic and acidic residues" evidence="1">
    <location>
        <begin position="872"/>
        <end position="881"/>
    </location>
</feature>
<feature type="compositionally biased region" description="Low complexity" evidence="1">
    <location>
        <begin position="157"/>
        <end position="173"/>
    </location>
</feature>
<feature type="compositionally biased region" description="Polar residues" evidence="1">
    <location>
        <begin position="229"/>
        <end position="239"/>
    </location>
</feature>
<feature type="region of interest" description="Disordered" evidence="1">
    <location>
        <begin position="767"/>
        <end position="831"/>
    </location>
</feature>
<proteinExistence type="predicted"/>
<feature type="compositionally biased region" description="Polar residues" evidence="1">
    <location>
        <begin position="543"/>
        <end position="563"/>
    </location>
</feature>
<dbReference type="AlphaFoldDB" id="A0A504YUJ9"/>
<accession>A0A504YUJ9</accession>